<sequence length="137" mass="15056">MCQGQYLRNELRRPASTLTITPVTARLAVTNVELAAARARLVESMAQLERSVPAPQIFADAWQSPTRSEIGSGSLHLLWTLYGTASPRRSSVLRPRLGAELTRVILFFDILATAYQQNRRGTISIGLSEAGDLCTSR</sequence>
<evidence type="ECO:0000313" key="1">
    <source>
        <dbReference type="EMBL" id="KAL0914378.1"/>
    </source>
</evidence>
<dbReference type="AlphaFoldDB" id="A0ABD0UP93"/>
<dbReference type="EMBL" id="JANQDX010000012">
    <property type="protein sequence ID" value="KAL0914378.1"/>
    <property type="molecule type" value="Genomic_DNA"/>
</dbReference>
<comment type="caution">
    <text evidence="1">The sequence shown here is derived from an EMBL/GenBank/DDBJ whole genome shotgun (WGS) entry which is preliminary data.</text>
</comment>
<organism evidence="1 2">
    <name type="scientific">Dendrobium thyrsiflorum</name>
    <name type="common">Pinecone-like raceme dendrobium</name>
    <name type="synonym">Orchid</name>
    <dbReference type="NCBI Taxonomy" id="117978"/>
    <lineage>
        <taxon>Eukaryota</taxon>
        <taxon>Viridiplantae</taxon>
        <taxon>Streptophyta</taxon>
        <taxon>Embryophyta</taxon>
        <taxon>Tracheophyta</taxon>
        <taxon>Spermatophyta</taxon>
        <taxon>Magnoliopsida</taxon>
        <taxon>Liliopsida</taxon>
        <taxon>Asparagales</taxon>
        <taxon>Orchidaceae</taxon>
        <taxon>Epidendroideae</taxon>
        <taxon>Malaxideae</taxon>
        <taxon>Dendrobiinae</taxon>
        <taxon>Dendrobium</taxon>
    </lineage>
</organism>
<proteinExistence type="predicted"/>
<evidence type="ECO:0000313" key="2">
    <source>
        <dbReference type="Proteomes" id="UP001552299"/>
    </source>
</evidence>
<dbReference type="Proteomes" id="UP001552299">
    <property type="component" value="Unassembled WGS sequence"/>
</dbReference>
<reference evidence="1 2" key="1">
    <citation type="journal article" date="2024" name="Plant Biotechnol. J.">
        <title>Dendrobium thyrsiflorum genome and its molecular insights into genes involved in important horticultural traits.</title>
        <authorList>
            <person name="Chen B."/>
            <person name="Wang J.Y."/>
            <person name="Zheng P.J."/>
            <person name="Li K.L."/>
            <person name="Liang Y.M."/>
            <person name="Chen X.F."/>
            <person name="Zhang C."/>
            <person name="Zhao X."/>
            <person name="He X."/>
            <person name="Zhang G.Q."/>
            <person name="Liu Z.J."/>
            <person name="Xu Q."/>
        </authorList>
    </citation>
    <scope>NUCLEOTIDE SEQUENCE [LARGE SCALE GENOMIC DNA]</scope>
    <source>
        <strain evidence="1">GZMU011</strain>
    </source>
</reference>
<keyword evidence="2" id="KW-1185">Reference proteome</keyword>
<protein>
    <submittedName>
        <fullName evidence="1">Uncharacterized protein</fullName>
    </submittedName>
</protein>
<gene>
    <name evidence="1" type="ORF">M5K25_014722</name>
</gene>
<name>A0ABD0UP93_DENTH</name>
<accession>A0ABD0UP93</accession>